<dbReference type="PaxDb" id="214684-Q5KLB3"/>
<dbReference type="Pfam" id="PF07883">
    <property type="entry name" value="Cupin_2"/>
    <property type="match status" value="1"/>
</dbReference>
<keyword evidence="4" id="KW-1185">Reference proteome</keyword>
<dbReference type="Proteomes" id="UP000002149">
    <property type="component" value="Chromosome 3"/>
</dbReference>
<dbReference type="KEGG" id="cne:CNC00090"/>
<dbReference type="PANTHER" id="PTHR36448:SF3">
    <property type="entry name" value="CUPIN TYPE-2 DOMAIN-CONTAINING PROTEIN"/>
    <property type="match status" value="1"/>
</dbReference>
<accession>Q55UW8</accession>
<dbReference type="InterPro" id="IPR014710">
    <property type="entry name" value="RmlC-like_jellyroll"/>
</dbReference>
<dbReference type="InterPro" id="IPR006045">
    <property type="entry name" value="Cupin_1"/>
</dbReference>
<dbReference type="VEuPathDB" id="FungiDB:CNC00090"/>
<dbReference type="SUPFAM" id="SSF51182">
    <property type="entry name" value="RmlC-like cupins"/>
    <property type="match status" value="1"/>
</dbReference>
<dbReference type="EMBL" id="AE017343">
    <property type="protein sequence ID" value="AAW42058.2"/>
    <property type="molecule type" value="Genomic_DNA"/>
</dbReference>
<dbReference type="PIRSF" id="PIRSF019307">
    <property type="entry name" value="UCP019307"/>
    <property type="match status" value="1"/>
</dbReference>
<dbReference type="InterPro" id="IPR013096">
    <property type="entry name" value="Cupin_2"/>
</dbReference>
<dbReference type="HOGENOM" id="CLU_084522_3_0_1"/>
<dbReference type="GeneID" id="3256787"/>
<dbReference type="InterPro" id="IPR014500">
    <property type="entry name" value="UCP019307_cupin"/>
</dbReference>
<feature type="domain" description="Cupin type-1" evidence="2">
    <location>
        <begin position="46"/>
        <end position="158"/>
    </location>
</feature>
<feature type="region of interest" description="Disordered" evidence="1">
    <location>
        <begin position="176"/>
        <end position="196"/>
    </location>
</feature>
<protein>
    <recommendedName>
        <fullName evidence="2">Cupin type-1 domain-containing protein</fullName>
    </recommendedName>
</protein>
<dbReference type="InterPro" id="IPR011051">
    <property type="entry name" value="RmlC_Cupin_sf"/>
</dbReference>
<proteinExistence type="predicted"/>
<evidence type="ECO:0000313" key="4">
    <source>
        <dbReference type="Proteomes" id="UP000002149"/>
    </source>
</evidence>
<dbReference type="OrthoDB" id="2446447at2759"/>
<dbReference type="AlphaFoldDB" id="Q5KLB3"/>
<organism evidence="3 4">
    <name type="scientific">Cryptococcus deneoformans (strain JEC21 / ATCC MYA-565)</name>
    <name type="common">Cryptococcus neoformans var. neoformans serotype D</name>
    <dbReference type="NCBI Taxonomy" id="214684"/>
    <lineage>
        <taxon>Eukaryota</taxon>
        <taxon>Fungi</taxon>
        <taxon>Dikarya</taxon>
        <taxon>Basidiomycota</taxon>
        <taxon>Agaricomycotina</taxon>
        <taxon>Tremellomycetes</taxon>
        <taxon>Tremellales</taxon>
        <taxon>Cryptococcaceae</taxon>
        <taxon>Cryptococcus</taxon>
        <taxon>Cryptococcus neoformans species complex</taxon>
    </lineage>
</organism>
<evidence type="ECO:0000256" key="1">
    <source>
        <dbReference type="SAM" id="MobiDB-lite"/>
    </source>
</evidence>
<dbReference type="InterPro" id="IPR047121">
    <property type="entry name" value="YjiB-like"/>
</dbReference>
<dbReference type="SMART" id="SM00835">
    <property type="entry name" value="Cupin_1"/>
    <property type="match status" value="1"/>
</dbReference>
<dbReference type="InParanoid" id="Q5KLB3"/>
<dbReference type="PANTHER" id="PTHR36448">
    <property type="entry name" value="BLR7373 PROTEIN"/>
    <property type="match status" value="1"/>
</dbReference>
<dbReference type="CDD" id="cd02219">
    <property type="entry name" value="cupin_YjlB-like"/>
    <property type="match status" value="1"/>
</dbReference>
<reference evidence="3 4" key="1">
    <citation type="journal article" date="2005" name="Science">
        <title>The genome of the basidiomycetous yeast and human pathogen Cryptococcus neoformans.</title>
        <authorList>
            <person name="Loftus B.J."/>
            <person name="Fung E."/>
            <person name="Roncaglia P."/>
            <person name="Rowley D."/>
            <person name="Amedeo P."/>
            <person name="Bruno D."/>
            <person name="Vamathevan J."/>
            <person name="Miranda M."/>
            <person name="Anderson I.J."/>
            <person name="Fraser J.A."/>
            <person name="Allen J.E."/>
            <person name="Bosdet I.E."/>
            <person name="Brent M.R."/>
            <person name="Chiu R."/>
            <person name="Doering T.L."/>
            <person name="Donlin M.J."/>
            <person name="D'Souza C.A."/>
            <person name="Fox D.S."/>
            <person name="Grinberg V."/>
            <person name="Fu J."/>
            <person name="Fukushima M."/>
            <person name="Haas B.J."/>
            <person name="Huang J.C."/>
            <person name="Janbon G."/>
            <person name="Jones S.J."/>
            <person name="Koo H.L."/>
            <person name="Krzywinski M.I."/>
            <person name="Kwon-Chung J.K."/>
            <person name="Lengeler K.B."/>
            <person name="Maiti R."/>
            <person name="Marra M.A."/>
            <person name="Marra R.E."/>
            <person name="Mathewson C.A."/>
            <person name="Mitchell T.G."/>
            <person name="Pertea M."/>
            <person name="Riggs F.R."/>
            <person name="Salzberg S.L."/>
            <person name="Schein J.E."/>
            <person name="Shvartsbeyn A."/>
            <person name="Shin H."/>
            <person name="Shumway M."/>
            <person name="Specht C.A."/>
            <person name="Suh B.B."/>
            <person name="Tenney A."/>
            <person name="Utterback T.R."/>
            <person name="Wickes B.L."/>
            <person name="Wortman J.R."/>
            <person name="Wye N.H."/>
            <person name="Kronstad J.W."/>
            <person name="Lodge J.K."/>
            <person name="Heitman J."/>
            <person name="Davis R.W."/>
            <person name="Fraser C.M."/>
            <person name="Hyman R.W."/>
        </authorList>
    </citation>
    <scope>NUCLEOTIDE SEQUENCE [LARGE SCALE GENOMIC DNA]</scope>
    <source>
        <strain evidence="4">JEC21 / ATCC MYA-565</strain>
    </source>
</reference>
<dbReference type="Gene3D" id="2.60.120.10">
    <property type="entry name" value="Jelly Rolls"/>
    <property type="match status" value="1"/>
</dbReference>
<dbReference type="eggNOG" id="ENOG502RXFP">
    <property type="taxonomic scope" value="Eukaryota"/>
</dbReference>
<evidence type="ECO:0000259" key="2">
    <source>
        <dbReference type="SMART" id="SM00835"/>
    </source>
</evidence>
<evidence type="ECO:0000313" key="3">
    <source>
        <dbReference type="EMBL" id="AAW42058.2"/>
    </source>
</evidence>
<dbReference type="STRING" id="214684.Q5KLB3"/>
<feature type="compositionally biased region" description="Basic and acidic residues" evidence="1">
    <location>
        <begin position="185"/>
        <end position="196"/>
    </location>
</feature>
<dbReference type="RefSeq" id="XP_024512340.1">
    <property type="nucleotide sequence ID" value="XM_024656643.1"/>
</dbReference>
<accession>Q5KLB3</accession>
<sequence length="196" mass="21658">MSPLTPNPLSTLRVTKKQIPSYQNFPNTALHRHPLIIYHSAYPSSLTADQVEKHLSSVGVVKPAWRFPMYRQHHYHSNTHELLVVVSGAGTLCFGGPRDEENKSRTEIDVEKGDAMLVPSGVAHAMIEDKGGFSMVGSYPIGAKNWDMCTGQDGEKNDAWETVKGVKWFDKDPIYGDEGPAINTREGDANSKHGMP</sequence>
<gene>
    <name evidence="3" type="ordered locus">CNC00090</name>
</gene>
<name>Q5KLB3_CRYD1</name>